<dbReference type="EMBL" id="JBEAFC010000003">
    <property type="protein sequence ID" value="KAL1563519.1"/>
    <property type="molecule type" value="Genomic_DNA"/>
</dbReference>
<dbReference type="Proteomes" id="UP001567538">
    <property type="component" value="Unassembled WGS sequence"/>
</dbReference>
<feature type="compositionally biased region" description="Polar residues" evidence="2">
    <location>
        <begin position="25"/>
        <end position="50"/>
    </location>
</feature>
<proteinExistence type="inferred from homology"/>
<feature type="region of interest" description="Disordered" evidence="2">
    <location>
        <begin position="445"/>
        <end position="477"/>
    </location>
</feature>
<organism evidence="3 4">
    <name type="scientific">Salvia divinorum</name>
    <name type="common">Maria pastora</name>
    <name type="synonym">Diviner's sage</name>
    <dbReference type="NCBI Taxonomy" id="28513"/>
    <lineage>
        <taxon>Eukaryota</taxon>
        <taxon>Viridiplantae</taxon>
        <taxon>Streptophyta</taxon>
        <taxon>Embryophyta</taxon>
        <taxon>Tracheophyta</taxon>
        <taxon>Spermatophyta</taxon>
        <taxon>Magnoliopsida</taxon>
        <taxon>eudicotyledons</taxon>
        <taxon>Gunneridae</taxon>
        <taxon>Pentapetalae</taxon>
        <taxon>asterids</taxon>
        <taxon>lamiids</taxon>
        <taxon>Lamiales</taxon>
        <taxon>Lamiaceae</taxon>
        <taxon>Nepetoideae</taxon>
        <taxon>Mentheae</taxon>
        <taxon>Salviinae</taxon>
        <taxon>Salvia</taxon>
        <taxon>Salvia subgen. Calosphace</taxon>
    </lineage>
</organism>
<feature type="compositionally biased region" description="Basic and acidic residues" evidence="2">
    <location>
        <begin position="212"/>
        <end position="236"/>
    </location>
</feature>
<keyword evidence="4" id="KW-1185">Reference proteome</keyword>
<dbReference type="AlphaFoldDB" id="A0ABD1I6F3"/>
<feature type="compositionally biased region" description="Low complexity" evidence="2">
    <location>
        <begin position="452"/>
        <end position="474"/>
    </location>
</feature>
<feature type="region of interest" description="Disordered" evidence="2">
    <location>
        <begin position="1"/>
        <end position="76"/>
    </location>
</feature>
<feature type="compositionally biased region" description="Low complexity" evidence="2">
    <location>
        <begin position="62"/>
        <end position="73"/>
    </location>
</feature>
<name>A0ABD1I6F3_SALDI</name>
<feature type="compositionally biased region" description="Polar residues" evidence="2">
    <location>
        <begin position="275"/>
        <end position="290"/>
    </location>
</feature>
<gene>
    <name evidence="3" type="ORF">AAHA92_05977</name>
</gene>
<evidence type="ECO:0000313" key="4">
    <source>
        <dbReference type="Proteomes" id="UP001567538"/>
    </source>
</evidence>
<comment type="caution">
    <text evidence="3">The sequence shown here is derived from an EMBL/GenBank/DDBJ whole genome shotgun (WGS) entry which is preliminary data.</text>
</comment>
<evidence type="ECO:0000256" key="1">
    <source>
        <dbReference type="ARBA" id="ARBA00010016"/>
    </source>
</evidence>
<feature type="region of interest" description="Disordered" evidence="2">
    <location>
        <begin position="121"/>
        <end position="161"/>
    </location>
</feature>
<feature type="region of interest" description="Disordered" evidence="2">
    <location>
        <begin position="203"/>
        <end position="252"/>
    </location>
</feature>
<accession>A0ABD1I6F3</accession>
<dbReference type="Pfam" id="PF04484">
    <property type="entry name" value="QWRF"/>
    <property type="match status" value="1"/>
</dbReference>
<dbReference type="InterPro" id="IPR007573">
    <property type="entry name" value="QWRF"/>
</dbReference>
<reference evidence="3 4" key="1">
    <citation type="submission" date="2024-06" db="EMBL/GenBank/DDBJ databases">
        <title>A chromosome level genome sequence of Diviner's sage (Salvia divinorum).</title>
        <authorList>
            <person name="Ford S.A."/>
            <person name="Ro D.-K."/>
            <person name="Ness R.W."/>
            <person name="Phillips M.A."/>
        </authorList>
    </citation>
    <scope>NUCLEOTIDE SEQUENCE [LARGE SCALE GENOMIC DNA]</scope>
    <source>
        <strain evidence="3">SAF-2024a</strain>
        <tissue evidence="3">Leaf</tissue>
    </source>
</reference>
<feature type="region of interest" description="Disordered" evidence="2">
    <location>
        <begin position="268"/>
        <end position="363"/>
    </location>
</feature>
<sequence length="707" mass="77634">MDVCEADQAIPKQSAADRKNGVTPLVQTTDVRSRYRSSSPTKRWTSSTSAKRAISAERNRPCRSSSPRSPSTPIQDTTAELLLASRKISGNKMPESLWPSTMRSLNDTFFIPISKKEKPVSYIPESNQTPLEGKNSADRSENCKPADMVDQHRWPSTTTGKVSTVLNTSIDMADKQSKPSPRRLSLDKITVSSQSIYLAKKTIKTSPSSRPETPERISLDGTSDHNRSIDVADKTSRPSSLSSYGIGTPSHRRLSLDVSAALNRSIDYPDKKNKTSLSPSFERGTSSLSRLSPYGNAVPSTSIDLADKTSRTSSLFHPETNTHSIRRLPLDGSPVPNRSIDLVGRTTKSLSSSRTETATPSPRIVSLDGKSKPLVKSSNDLIVSRDENGRALVNGCSVDDCSTHIARPDSSSSSHRTQMSNAAAKHMAVSTLGLLSKVSKWISPSRGKAVNSSGGSSPARIRSSSPARVRPSSPTRKLQSAASVLSFITDIRHGKKAKHIEDVHNLRLLYNRLLQWRYANAQSDDALQSQKVKTTKVLCSVWVEIVALWDSIIEKRIEIQQLKLKLKVYTILDNQIFGLEEWTSTETDHISSLSWAIEDLQASTVLVPVIRGARGSIQTIEEAVSSAVDVMQAIGSSLCSILLKVNRMNSLVSDLADLVIEGRAIFDEYESLLISIAELQVEEYSLRSHLLQMKQAWSNDETSIYGY</sequence>
<feature type="compositionally biased region" description="Polar residues" evidence="2">
    <location>
        <begin position="311"/>
        <end position="323"/>
    </location>
</feature>
<protein>
    <submittedName>
        <fullName evidence="3">QWRF motif-containing protein 4-like</fullName>
    </submittedName>
</protein>
<evidence type="ECO:0000256" key="2">
    <source>
        <dbReference type="SAM" id="MobiDB-lite"/>
    </source>
</evidence>
<dbReference type="PANTHER" id="PTHR31807:SF37">
    <property type="entry name" value="HAUS AUGMIN-LIKE COMPLEX SUBUNIT 8"/>
    <property type="match status" value="1"/>
</dbReference>
<comment type="similarity">
    <text evidence="1">Belongs to the QWRF family.</text>
</comment>
<evidence type="ECO:0000313" key="3">
    <source>
        <dbReference type="EMBL" id="KAL1563519.1"/>
    </source>
</evidence>
<dbReference type="PANTHER" id="PTHR31807">
    <property type="entry name" value="AUGMIN FAMILY MEMBER"/>
    <property type="match status" value="1"/>
</dbReference>
<feature type="compositionally biased region" description="Basic and acidic residues" evidence="2">
    <location>
        <begin position="135"/>
        <end position="153"/>
    </location>
</feature>
<feature type="compositionally biased region" description="Polar residues" evidence="2">
    <location>
        <begin position="346"/>
        <end position="360"/>
    </location>
</feature>